<comment type="caution">
    <text evidence="7">The sequence shown here is derived from an EMBL/GenBank/DDBJ whole genome shotgun (WGS) entry which is preliminary data.</text>
</comment>
<evidence type="ECO:0000313" key="12">
    <source>
        <dbReference type="Proteomes" id="UP000476176"/>
    </source>
</evidence>
<reference evidence="10 11" key="1">
    <citation type="submission" date="2018-08" db="EMBL/GenBank/DDBJ databases">
        <title>Genomic investigation of the strawberry pathogen Phytophthora fragariae indicates pathogenicity is determined by transcriptional variation in three key races.</title>
        <authorList>
            <person name="Adams T.M."/>
            <person name="Armitage A.D."/>
            <person name="Sobczyk M.K."/>
            <person name="Bates H.J."/>
            <person name="Dunwell J.M."/>
            <person name="Nellist C.F."/>
            <person name="Harrison R.J."/>
        </authorList>
    </citation>
    <scope>NUCLEOTIDE SEQUENCE [LARGE SCALE GENOMIC DNA]</scope>
    <source>
        <strain evidence="9 10">A4</strain>
        <strain evidence="8 12">BC-23</strain>
        <strain evidence="7 11">NOV-5</strain>
    </source>
</reference>
<dbReference type="InterPro" id="IPR006282">
    <property type="entry name" value="Thi_PPkinase"/>
</dbReference>
<dbReference type="CDD" id="cd07995">
    <property type="entry name" value="TPK"/>
    <property type="match status" value="1"/>
</dbReference>
<dbReference type="GO" id="GO:0030975">
    <property type="term" value="F:thiamine binding"/>
    <property type="evidence" value="ECO:0007669"/>
    <property type="project" value="InterPro"/>
</dbReference>
<dbReference type="GO" id="GO:0016301">
    <property type="term" value="F:kinase activity"/>
    <property type="evidence" value="ECO:0007669"/>
    <property type="project" value="UniProtKB-KW"/>
</dbReference>
<keyword evidence="1" id="KW-0808">Transferase</keyword>
<evidence type="ECO:0000313" key="9">
    <source>
        <dbReference type="EMBL" id="KAE9328107.1"/>
    </source>
</evidence>
<dbReference type="Gene3D" id="2.60.120.320">
    <property type="entry name" value="Thiamin pyrophosphokinase, thiamin-binding domain"/>
    <property type="match status" value="1"/>
</dbReference>
<dbReference type="GO" id="GO:0004788">
    <property type="term" value="F:thiamine diphosphokinase activity"/>
    <property type="evidence" value="ECO:0007669"/>
    <property type="project" value="InterPro"/>
</dbReference>
<dbReference type="InterPro" id="IPR007371">
    <property type="entry name" value="TPK_catalytic"/>
</dbReference>
<dbReference type="Pfam" id="PF04263">
    <property type="entry name" value="TPK_catalytic"/>
    <property type="match status" value="1"/>
</dbReference>
<proteinExistence type="predicted"/>
<dbReference type="InterPro" id="IPR036759">
    <property type="entry name" value="TPK_catalytic_sf"/>
</dbReference>
<dbReference type="PANTHER" id="PTHR13622:SF8">
    <property type="entry name" value="THIAMIN PYROPHOSPHOKINASE 1"/>
    <property type="match status" value="1"/>
</dbReference>
<dbReference type="EMBL" id="QXGA01000081">
    <property type="protein sequence ID" value="KAE9153093.1"/>
    <property type="molecule type" value="Genomic_DNA"/>
</dbReference>
<feature type="domain" description="Thiamin pyrophosphokinase catalytic" evidence="5">
    <location>
        <begin position="67"/>
        <end position="195"/>
    </location>
</feature>
<dbReference type="InterPro" id="IPR007373">
    <property type="entry name" value="Thiamin_PyroPKinase_B1-bd"/>
</dbReference>
<dbReference type="SUPFAM" id="SSF63999">
    <property type="entry name" value="Thiamin pyrophosphokinase, catalytic domain"/>
    <property type="match status" value="1"/>
</dbReference>
<dbReference type="GO" id="GO:0005524">
    <property type="term" value="F:ATP binding"/>
    <property type="evidence" value="ECO:0007669"/>
    <property type="project" value="UniProtKB-KW"/>
</dbReference>
<dbReference type="PANTHER" id="PTHR13622">
    <property type="entry name" value="THIAMIN PYROPHOSPHOKINASE"/>
    <property type="match status" value="1"/>
</dbReference>
<dbReference type="Pfam" id="PF04265">
    <property type="entry name" value="TPK_B1_binding"/>
    <property type="match status" value="1"/>
</dbReference>
<name>A0A6A3UN29_9STRA</name>
<keyword evidence="3" id="KW-0418">Kinase</keyword>
<dbReference type="FunFam" id="2.60.120.320:FF:000001">
    <property type="entry name" value="Thiamine pyrophosphokinase"/>
    <property type="match status" value="1"/>
</dbReference>
<dbReference type="Proteomes" id="UP000437068">
    <property type="component" value="Unassembled WGS sequence"/>
</dbReference>
<dbReference type="Gene3D" id="3.40.50.10240">
    <property type="entry name" value="Thiamin pyrophosphokinase, catalytic domain"/>
    <property type="match status" value="1"/>
</dbReference>
<dbReference type="NCBIfam" id="TIGR01378">
    <property type="entry name" value="thi_PPkinase"/>
    <property type="match status" value="1"/>
</dbReference>
<keyword evidence="4" id="KW-0067">ATP-binding</keyword>
<dbReference type="SUPFAM" id="SSF63862">
    <property type="entry name" value="Thiamin pyrophosphokinase, substrate-binding domain"/>
    <property type="match status" value="1"/>
</dbReference>
<dbReference type="FunFam" id="3.40.50.10240:FF:000022">
    <property type="entry name" value="Thiamine pyrophosphokinase"/>
    <property type="match status" value="1"/>
</dbReference>
<evidence type="ECO:0000259" key="5">
    <source>
        <dbReference type="Pfam" id="PF04263"/>
    </source>
</evidence>
<accession>A0A6A3UN29</accession>
<evidence type="ECO:0000256" key="4">
    <source>
        <dbReference type="ARBA" id="ARBA00022840"/>
    </source>
</evidence>
<dbReference type="Proteomes" id="UP000476176">
    <property type="component" value="Unassembled WGS sequence"/>
</dbReference>
<evidence type="ECO:0000313" key="11">
    <source>
        <dbReference type="Proteomes" id="UP000440732"/>
    </source>
</evidence>
<dbReference type="Proteomes" id="UP000440732">
    <property type="component" value="Unassembled WGS sequence"/>
</dbReference>
<evidence type="ECO:0000259" key="6">
    <source>
        <dbReference type="Pfam" id="PF04265"/>
    </source>
</evidence>
<evidence type="ECO:0000256" key="1">
    <source>
        <dbReference type="ARBA" id="ARBA00022679"/>
    </source>
</evidence>
<evidence type="ECO:0000313" key="10">
    <source>
        <dbReference type="Proteomes" id="UP000437068"/>
    </source>
</evidence>
<gene>
    <name evidence="9" type="ORF">PF001_g1581</name>
    <name evidence="8" type="ORF">PF004_g2228</name>
    <name evidence="7" type="ORF">PF006_g2755</name>
</gene>
<feature type="domain" description="Thiamin pyrophosphokinase thiamin-binding" evidence="6">
    <location>
        <begin position="212"/>
        <end position="268"/>
    </location>
</feature>
<organism evidence="7 11">
    <name type="scientific">Phytophthora fragariae</name>
    <dbReference type="NCBI Taxonomy" id="53985"/>
    <lineage>
        <taxon>Eukaryota</taxon>
        <taxon>Sar</taxon>
        <taxon>Stramenopiles</taxon>
        <taxon>Oomycota</taxon>
        <taxon>Peronosporomycetes</taxon>
        <taxon>Peronosporales</taxon>
        <taxon>Peronosporaceae</taxon>
        <taxon>Phytophthora</taxon>
    </lineage>
</organism>
<dbReference type="GO" id="GO:0006772">
    <property type="term" value="P:thiamine metabolic process"/>
    <property type="evidence" value="ECO:0007669"/>
    <property type="project" value="InterPro"/>
</dbReference>
<dbReference type="AlphaFoldDB" id="A0A6A3UN29"/>
<protein>
    <submittedName>
        <fullName evidence="7">Uncharacterized protein</fullName>
    </submittedName>
</protein>
<dbReference type="EMBL" id="QXGE01000039">
    <property type="protein sequence ID" value="KAE9328107.1"/>
    <property type="molecule type" value="Genomic_DNA"/>
</dbReference>
<dbReference type="InterPro" id="IPR036371">
    <property type="entry name" value="TPK_B1-bd_sf"/>
</dbReference>
<evidence type="ECO:0000313" key="7">
    <source>
        <dbReference type="EMBL" id="KAE9153093.1"/>
    </source>
</evidence>
<keyword evidence="2" id="KW-0547">Nucleotide-binding</keyword>
<evidence type="ECO:0000256" key="2">
    <source>
        <dbReference type="ARBA" id="ARBA00022741"/>
    </source>
</evidence>
<dbReference type="GO" id="GO:0009229">
    <property type="term" value="P:thiamine diphosphate biosynthetic process"/>
    <property type="evidence" value="ECO:0007669"/>
    <property type="project" value="InterPro"/>
</dbReference>
<dbReference type="EMBL" id="QXGC01000061">
    <property type="protein sequence ID" value="KAE9251921.1"/>
    <property type="molecule type" value="Genomic_DNA"/>
</dbReference>
<evidence type="ECO:0000256" key="3">
    <source>
        <dbReference type="ARBA" id="ARBA00022777"/>
    </source>
</evidence>
<sequence>MIRARPLLRSLRYSRLTMPHLPTQLHSNDFWSEPTAVPRLAVLLLNAAHDSWRVAPDGMGLHSSELFWNLWSHAQLTVCADGGANRLYDRSVALEAQHLVAPHYIKGDLDSLRADVRDFFSARGTTVLQDPDQDTNDLDKCLQLIHELQEQHCKTEDSTDRFSVMIFGAMGGRFDQEMQNMNALFRWKDKFQQMVLLSSETTARLLAPCVRHVITPNFHFETRTCGLIPLAGTCKETTTSGLKWNLSPGMETGFGGLISSSNHVDDASDQVEGHSWVMQLGLAESMLFQRM</sequence>
<evidence type="ECO:0000313" key="8">
    <source>
        <dbReference type="EMBL" id="KAE9251921.1"/>
    </source>
</evidence>